<evidence type="ECO:0000313" key="3">
    <source>
        <dbReference type="EMBL" id="MEJ5907143.1"/>
    </source>
</evidence>
<reference evidence="3 4" key="1">
    <citation type="submission" date="2024-02" db="EMBL/GenBank/DDBJ databases">
        <title>Identification of pathogenicity and growth-promoting functions of Pseudomonas putida variants.</title>
        <authorList>
            <person name="Sun J."/>
        </authorList>
    </citation>
    <scope>NUCLEOTIDE SEQUENCE [LARGE SCALE GENOMIC DNA]</scope>
    <source>
        <strain evidence="3 4">A04</strain>
    </source>
</reference>
<dbReference type="EMBL" id="JBBHLD010000023">
    <property type="protein sequence ID" value="MEJ5907143.1"/>
    <property type="molecule type" value="Genomic_DNA"/>
</dbReference>
<feature type="transmembrane region" description="Helical" evidence="2">
    <location>
        <begin position="12"/>
        <end position="32"/>
    </location>
</feature>
<proteinExistence type="predicted"/>
<gene>
    <name evidence="3" type="ORF">V7V80_20890</name>
</gene>
<comment type="caution">
    <text evidence="3">The sequence shown here is derived from an EMBL/GenBank/DDBJ whole genome shotgun (WGS) entry which is preliminary data.</text>
</comment>
<keyword evidence="2" id="KW-0472">Membrane</keyword>
<protein>
    <submittedName>
        <fullName evidence="3">Uncharacterized protein</fullName>
    </submittedName>
</protein>
<organism evidence="3 4">
    <name type="scientific">Pseudomonas kermanshahensis</name>
    <dbReference type="NCBI Taxonomy" id="2745482"/>
    <lineage>
        <taxon>Bacteria</taxon>
        <taxon>Pseudomonadati</taxon>
        <taxon>Pseudomonadota</taxon>
        <taxon>Gammaproteobacteria</taxon>
        <taxon>Pseudomonadales</taxon>
        <taxon>Pseudomonadaceae</taxon>
        <taxon>Pseudomonas</taxon>
    </lineage>
</organism>
<evidence type="ECO:0000313" key="4">
    <source>
        <dbReference type="Proteomes" id="UP001377692"/>
    </source>
</evidence>
<evidence type="ECO:0000256" key="1">
    <source>
        <dbReference type="SAM" id="MobiDB-lite"/>
    </source>
</evidence>
<sequence>MKKRRTRSQGSLGVAVAIFAPVGIILAVASQYPTMIERRVEARKAQARAAQPAPRPAGTTLEIIMPDGQRLQEGQSGTLGEALKSR</sequence>
<feature type="region of interest" description="Disordered" evidence="1">
    <location>
        <begin position="66"/>
        <end position="86"/>
    </location>
</feature>
<keyword evidence="4" id="KW-1185">Reference proteome</keyword>
<name>A0ABU8RB72_9PSED</name>
<dbReference type="RefSeq" id="WP_186682232.1">
    <property type="nucleotide sequence ID" value="NZ_JBBHLD010000023.1"/>
</dbReference>
<keyword evidence="2" id="KW-0812">Transmembrane</keyword>
<accession>A0ABU8RB72</accession>
<dbReference type="Proteomes" id="UP001377692">
    <property type="component" value="Unassembled WGS sequence"/>
</dbReference>
<keyword evidence="2" id="KW-1133">Transmembrane helix</keyword>
<evidence type="ECO:0000256" key="2">
    <source>
        <dbReference type="SAM" id="Phobius"/>
    </source>
</evidence>